<dbReference type="NCBIfam" id="TIGR03090">
    <property type="entry name" value="SASP_tlp"/>
    <property type="match status" value="1"/>
</dbReference>
<gene>
    <name evidence="1" type="ORF">C812_01208</name>
</gene>
<dbReference type="InterPro" id="IPR017524">
    <property type="entry name" value="SASP_thioredoxin-like"/>
</dbReference>
<dbReference type="STRING" id="1235795.C812_01208"/>
<evidence type="ECO:0000313" key="2">
    <source>
        <dbReference type="Proteomes" id="UP000019598"/>
    </source>
</evidence>
<proteinExistence type="inferred from homology"/>
<dbReference type="EMBL" id="ASSZ01000011">
    <property type="protein sequence ID" value="EOS58158.1"/>
    <property type="molecule type" value="Genomic_DNA"/>
</dbReference>
<evidence type="ECO:0000313" key="1">
    <source>
        <dbReference type="EMBL" id="EOS58158.1"/>
    </source>
</evidence>
<name>R9LHU4_9BACL</name>
<dbReference type="PATRIC" id="fig|1235795.3.peg.1167"/>
<dbReference type="OrthoDB" id="1799076at2"/>
<comment type="caution">
    <text evidence="1">The sequence shown here is derived from an EMBL/GenBank/DDBJ whole genome shotgun (WGS) entry which is preliminary data.</text>
</comment>
<reference evidence="1 2" key="1">
    <citation type="submission" date="2013-04" db="EMBL/GenBank/DDBJ databases">
        <title>The Genome Sequence of Paenibacillus barengoltzii G22.</title>
        <authorList>
            <consortium name="The Broad Institute Genomics Platform"/>
            <consortium name="The Broad Institute Genome Sequencing Center for Infectious Disease"/>
            <person name="Earl A."/>
            <person name="Xavier R."/>
            <person name="Elson C."/>
            <person name="Duck W."/>
            <person name="Walker B."/>
            <person name="Young S."/>
            <person name="Zeng Q."/>
            <person name="Gargeya S."/>
            <person name="Fitzgerald M."/>
            <person name="Haas B."/>
            <person name="Abouelleil A."/>
            <person name="Allen A.W."/>
            <person name="Alvarado L."/>
            <person name="Arachchi H.M."/>
            <person name="Berlin A.M."/>
            <person name="Chapman S.B."/>
            <person name="Gainer-Dewar J."/>
            <person name="Goldberg J."/>
            <person name="Griggs A."/>
            <person name="Gujja S."/>
            <person name="Hansen M."/>
            <person name="Howarth C."/>
            <person name="Imamovic A."/>
            <person name="Ireland A."/>
            <person name="Larimer J."/>
            <person name="McCowan C."/>
            <person name="Murphy C."/>
            <person name="Pearson M."/>
            <person name="Poon T.W."/>
            <person name="Priest M."/>
            <person name="Roberts A."/>
            <person name="Saif S."/>
            <person name="Shea T."/>
            <person name="Sisk P."/>
            <person name="Sykes S."/>
            <person name="Wortman J."/>
            <person name="Nusbaum C."/>
            <person name="Birren B."/>
        </authorList>
    </citation>
    <scope>NUCLEOTIDE SEQUENCE [LARGE SCALE GENOMIC DNA]</scope>
    <source>
        <strain evidence="1 2">G22</strain>
    </source>
</reference>
<dbReference type="AlphaFoldDB" id="R9LHU4"/>
<organism evidence="1 2">
    <name type="scientific">Paenibacillus barengoltzii G22</name>
    <dbReference type="NCBI Taxonomy" id="1235795"/>
    <lineage>
        <taxon>Bacteria</taxon>
        <taxon>Bacillati</taxon>
        <taxon>Bacillota</taxon>
        <taxon>Bacilli</taxon>
        <taxon>Bacillales</taxon>
        <taxon>Paenibacillaceae</taxon>
        <taxon>Paenibacillus</taxon>
    </lineage>
</organism>
<dbReference type="HOGENOM" id="CLU_178266_0_0_9"/>
<sequence>MAKPDNRSDNVEKIQRNIQNTIKNFREGQDYLSEHADEISPQEKQQIEEKNEKRLRAIEGFREEVKDEAAHQRNS</sequence>
<dbReference type="GeneID" id="43344259"/>
<protein>
    <submittedName>
        <fullName evidence="1">Small, acid-soluble spore protein tlp</fullName>
    </submittedName>
</protein>
<dbReference type="Proteomes" id="UP000019598">
    <property type="component" value="Unassembled WGS sequence"/>
</dbReference>
<dbReference type="RefSeq" id="WP_016311750.1">
    <property type="nucleotide sequence ID" value="NZ_KE159652.1"/>
</dbReference>
<dbReference type="HAMAP" id="MF_01506">
    <property type="entry name" value="Tlp"/>
    <property type="match status" value="1"/>
</dbReference>
<accession>R9LHU4</accession>
<dbReference type="Pfam" id="PF19824">
    <property type="entry name" value="Tlp"/>
    <property type="match status" value="1"/>
</dbReference>